<reference evidence="1 2" key="1">
    <citation type="submission" date="2024-11" db="EMBL/GenBank/DDBJ databases">
        <title>Chromosome-level genome assembly of Eucalyptus globulus Labill. provides insights into its genome evolution.</title>
        <authorList>
            <person name="Li X."/>
        </authorList>
    </citation>
    <scope>NUCLEOTIDE SEQUENCE [LARGE SCALE GENOMIC DNA]</scope>
    <source>
        <strain evidence="1">CL2024</strain>
        <tissue evidence="1">Fresh tender leaves</tissue>
    </source>
</reference>
<keyword evidence="2" id="KW-1185">Reference proteome</keyword>
<comment type="caution">
    <text evidence="1">The sequence shown here is derived from an EMBL/GenBank/DDBJ whole genome shotgun (WGS) entry which is preliminary data.</text>
</comment>
<evidence type="ECO:0000313" key="2">
    <source>
        <dbReference type="Proteomes" id="UP001634007"/>
    </source>
</evidence>
<gene>
    <name evidence="1" type="ORF">ACJRO7_000456</name>
</gene>
<evidence type="ECO:0008006" key="3">
    <source>
        <dbReference type="Google" id="ProtNLM"/>
    </source>
</evidence>
<dbReference type="Gene3D" id="3.50.30.40">
    <property type="entry name" value="Ribonuclease E inhibitor RraA/RraA-like"/>
    <property type="match status" value="1"/>
</dbReference>
<name>A0ABD3LXF3_EUCGL</name>
<protein>
    <recommendedName>
        <fullName evidence="3">Oxaloacetate decarboxylase</fullName>
    </recommendedName>
</protein>
<sequence>MFSGPVVVTLKVFEDNILVREMLEARGEGRVLVIDGGASLRCALVGGNTIQSHPAQAALDFDVGDARRQPPVDTMWQQ</sequence>
<dbReference type="Proteomes" id="UP001634007">
    <property type="component" value="Unassembled WGS sequence"/>
</dbReference>
<organism evidence="1 2">
    <name type="scientific">Eucalyptus globulus</name>
    <name type="common">Tasmanian blue gum</name>
    <dbReference type="NCBI Taxonomy" id="34317"/>
    <lineage>
        <taxon>Eukaryota</taxon>
        <taxon>Viridiplantae</taxon>
        <taxon>Streptophyta</taxon>
        <taxon>Embryophyta</taxon>
        <taxon>Tracheophyta</taxon>
        <taxon>Spermatophyta</taxon>
        <taxon>Magnoliopsida</taxon>
        <taxon>eudicotyledons</taxon>
        <taxon>Gunneridae</taxon>
        <taxon>Pentapetalae</taxon>
        <taxon>rosids</taxon>
        <taxon>malvids</taxon>
        <taxon>Myrtales</taxon>
        <taxon>Myrtaceae</taxon>
        <taxon>Myrtoideae</taxon>
        <taxon>Eucalypteae</taxon>
        <taxon>Eucalyptus</taxon>
    </lineage>
</organism>
<dbReference type="PANTHER" id="PTHR33254:SF4">
    <property type="entry name" value="4-HYDROXY-4-METHYL-2-OXOGLUTARATE ALDOLASE 3-RELATED"/>
    <property type="match status" value="1"/>
</dbReference>
<evidence type="ECO:0000313" key="1">
    <source>
        <dbReference type="EMBL" id="KAL3753060.1"/>
    </source>
</evidence>
<dbReference type="EMBL" id="JBJKBG010000001">
    <property type="protein sequence ID" value="KAL3753060.1"/>
    <property type="molecule type" value="Genomic_DNA"/>
</dbReference>
<proteinExistence type="predicted"/>
<dbReference type="AlphaFoldDB" id="A0ABD3LXF3"/>
<feature type="non-terminal residue" evidence="1">
    <location>
        <position position="78"/>
    </location>
</feature>
<dbReference type="InterPro" id="IPR005493">
    <property type="entry name" value="RraA/RraA-like"/>
</dbReference>
<dbReference type="Pfam" id="PF03737">
    <property type="entry name" value="RraA-like"/>
    <property type="match status" value="1"/>
</dbReference>
<dbReference type="PANTHER" id="PTHR33254">
    <property type="entry name" value="4-HYDROXY-4-METHYL-2-OXOGLUTARATE ALDOLASE 3-RELATED"/>
    <property type="match status" value="1"/>
</dbReference>
<dbReference type="InterPro" id="IPR036704">
    <property type="entry name" value="RraA/RraA-like_sf"/>
</dbReference>
<accession>A0ABD3LXF3</accession>
<dbReference type="SUPFAM" id="SSF89562">
    <property type="entry name" value="RraA-like"/>
    <property type="match status" value="1"/>
</dbReference>